<keyword evidence="9" id="KW-0547">Nucleotide-binding</keyword>
<dbReference type="InterPro" id="IPR003594">
    <property type="entry name" value="HATPase_dom"/>
</dbReference>
<dbReference type="EMBL" id="JBITDC010000006">
    <property type="protein sequence ID" value="MFI5676869.1"/>
    <property type="molecule type" value="Genomic_DNA"/>
</dbReference>
<keyword evidence="3" id="KW-0597">Phosphoprotein</keyword>
<dbReference type="EC" id="2.7.13.3" evidence="2"/>
<dbReference type="InterPro" id="IPR036890">
    <property type="entry name" value="HATPase_C_sf"/>
</dbReference>
<gene>
    <name evidence="9" type="ORF">ACIA8P_19700</name>
</gene>
<evidence type="ECO:0000256" key="4">
    <source>
        <dbReference type="ARBA" id="ARBA00022679"/>
    </source>
</evidence>
<name>A0ABW7Y3D0_STRCE</name>
<evidence type="ECO:0000313" key="10">
    <source>
        <dbReference type="Proteomes" id="UP001612415"/>
    </source>
</evidence>
<feature type="coiled-coil region" evidence="6">
    <location>
        <begin position="24"/>
        <end position="51"/>
    </location>
</feature>
<dbReference type="PANTHER" id="PTHR45436">
    <property type="entry name" value="SENSOR HISTIDINE KINASE YKOH"/>
    <property type="match status" value="1"/>
</dbReference>
<feature type="region of interest" description="Disordered" evidence="7">
    <location>
        <begin position="385"/>
        <end position="404"/>
    </location>
</feature>
<feature type="domain" description="Histidine kinase/HSP90-like ATPase" evidence="8">
    <location>
        <begin position="190"/>
        <end position="296"/>
    </location>
</feature>
<dbReference type="PANTHER" id="PTHR45436:SF5">
    <property type="entry name" value="SENSOR HISTIDINE KINASE TRCS"/>
    <property type="match status" value="1"/>
</dbReference>
<evidence type="ECO:0000256" key="3">
    <source>
        <dbReference type="ARBA" id="ARBA00022553"/>
    </source>
</evidence>
<keyword evidence="5" id="KW-0418">Kinase</keyword>
<evidence type="ECO:0000259" key="8">
    <source>
        <dbReference type="Pfam" id="PF02518"/>
    </source>
</evidence>
<sequence>MTSFIQDPLLWILLIVVVAAAFAVMRARRTNMALRRNNDNLQSNLVAVQGQLRQVQTGYETLSSRHIEDLAEVRADAESATKSVLKSAMGTLQSLAEEQQVLLDNLQKEYGDDSGVLADLMLVDHTSSQFSRRTKGISVLCGGWLGRRDTSASVYDVARSAQGRIKDFNRVRVNAQVNISITGKAVEPVAVVLAELLDNATKYSAPQSPVEINILAVPSGVCLVVDDAGVGMSQETKSRAATLLSPDSTVDITGLGDPPKFGFAVCGMLAARYGFSVSVDSVSPYGGVRAVIRVPEGLLTTDAPQPAASQDDHPAEDEQPERPRAAVPAPGPALVVGTTPGGLPRRRRRNRPVSVVPQLDGAAPARSESDGDSTSEVTASRIGAFARGTHLGRVSNNTEGSQNQ</sequence>
<feature type="compositionally biased region" description="Polar residues" evidence="7">
    <location>
        <begin position="394"/>
        <end position="404"/>
    </location>
</feature>
<reference evidence="9 10" key="1">
    <citation type="submission" date="2024-10" db="EMBL/GenBank/DDBJ databases">
        <title>The Natural Products Discovery Center: Release of the First 8490 Sequenced Strains for Exploring Actinobacteria Biosynthetic Diversity.</title>
        <authorList>
            <person name="Kalkreuter E."/>
            <person name="Kautsar S.A."/>
            <person name="Yang D."/>
            <person name="Bader C.D."/>
            <person name="Teijaro C.N."/>
            <person name="Fluegel L."/>
            <person name="Davis C.M."/>
            <person name="Simpson J.R."/>
            <person name="Lauterbach L."/>
            <person name="Steele A.D."/>
            <person name="Gui C."/>
            <person name="Meng S."/>
            <person name="Li G."/>
            <person name="Viehrig K."/>
            <person name="Ye F."/>
            <person name="Su P."/>
            <person name="Kiefer A.F."/>
            <person name="Nichols A."/>
            <person name="Cepeda A.J."/>
            <person name="Yan W."/>
            <person name="Fan B."/>
            <person name="Jiang Y."/>
            <person name="Adhikari A."/>
            <person name="Zheng C.-J."/>
            <person name="Schuster L."/>
            <person name="Cowan T.M."/>
            <person name="Smanski M.J."/>
            <person name="Chevrette M.G."/>
            <person name="De Carvalho L.P.S."/>
            <person name="Shen B."/>
        </authorList>
    </citation>
    <scope>NUCLEOTIDE SEQUENCE [LARGE SCALE GENOMIC DNA]</scope>
    <source>
        <strain evidence="9 10">NPDC051599</strain>
    </source>
</reference>
<evidence type="ECO:0000256" key="5">
    <source>
        <dbReference type="ARBA" id="ARBA00022777"/>
    </source>
</evidence>
<comment type="catalytic activity">
    <reaction evidence="1">
        <text>ATP + protein L-histidine = ADP + protein N-phospho-L-histidine.</text>
        <dbReference type="EC" id="2.7.13.3"/>
    </reaction>
</comment>
<comment type="caution">
    <text evidence="9">The sequence shown here is derived from an EMBL/GenBank/DDBJ whole genome shotgun (WGS) entry which is preliminary data.</text>
</comment>
<evidence type="ECO:0000256" key="2">
    <source>
        <dbReference type="ARBA" id="ARBA00012438"/>
    </source>
</evidence>
<evidence type="ECO:0000313" key="9">
    <source>
        <dbReference type="EMBL" id="MFI5676869.1"/>
    </source>
</evidence>
<dbReference type="Proteomes" id="UP001612415">
    <property type="component" value="Unassembled WGS sequence"/>
</dbReference>
<keyword evidence="4" id="KW-0808">Transferase</keyword>
<proteinExistence type="predicted"/>
<dbReference type="Gene3D" id="3.30.565.10">
    <property type="entry name" value="Histidine kinase-like ATPase, C-terminal domain"/>
    <property type="match status" value="1"/>
</dbReference>
<dbReference type="InterPro" id="IPR050428">
    <property type="entry name" value="TCS_sensor_his_kinase"/>
</dbReference>
<keyword evidence="9" id="KW-0067">ATP-binding</keyword>
<keyword evidence="6" id="KW-0175">Coiled coil</keyword>
<feature type="compositionally biased region" description="Low complexity" evidence="7">
    <location>
        <begin position="325"/>
        <end position="337"/>
    </location>
</feature>
<evidence type="ECO:0000256" key="1">
    <source>
        <dbReference type="ARBA" id="ARBA00000085"/>
    </source>
</evidence>
<evidence type="ECO:0000256" key="6">
    <source>
        <dbReference type="SAM" id="Coils"/>
    </source>
</evidence>
<evidence type="ECO:0000256" key="7">
    <source>
        <dbReference type="SAM" id="MobiDB-lite"/>
    </source>
</evidence>
<accession>A0ABW7Y3D0</accession>
<protein>
    <recommendedName>
        <fullName evidence="2">histidine kinase</fullName>
        <ecNumber evidence="2">2.7.13.3</ecNumber>
    </recommendedName>
</protein>
<dbReference type="GO" id="GO:0005524">
    <property type="term" value="F:ATP binding"/>
    <property type="evidence" value="ECO:0007669"/>
    <property type="project" value="UniProtKB-KW"/>
</dbReference>
<keyword evidence="10" id="KW-1185">Reference proteome</keyword>
<organism evidence="9 10">
    <name type="scientific">Streptomyces cellulosae</name>
    <dbReference type="NCBI Taxonomy" id="1968"/>
    <lineage>
        <taxon>Bacteria</taxon>
        <taxon>Bacillati</taxon>
        <taxon>Actinomycetota</taxon>
        <taxon>Actinomycetes</taxon>
        <taxon>Kitasatosporales</taxon>
        <taxon>Streptomycetaceae</taxon>
        <taxon>Streptomyces</taxon>
    </lineage>
</organism>
<feature type="region of interest" description="Disordered" evidence="7">
    <location>
        <begin position="301"/>
        <end position="377"/>
    </location>
</feature>
<dbReference type="Pfam" id="PF02518">
    <property type="entry name" value="HATPase_c"/>
    <property type="match status" value="1"/>
</dbReference>
<dbReference type="RefSeq" id="WP_398657559.1">
    <property type="nucleotide sequence ID" value="NZ_JBITDC010000006.1"/>
</dbReference>
<dbReference type="SUPFAM" id="SSF55874">
    <property type="entry name" value="ATPase domain of HSP90 chaperone/DNA topoisomerase II/histidine kinase"/>
    <property type="match status" value="1"/>
</dbReference>